<organism evidence="1 2">
    <name type="scientific">Cotesia glomerata</name>
    <name type="common">Lepidopteran parasitic wasp</name>
    <name type="synonym">Apanteles glomeratus</name>
    <dbReference type="NCBI Taxonomy" id="32391"/>
    <lineage>
        <taxon>Eukaryota</taxon>
        <taxon>Metazoa</taxon>
        <taxon>Ecdysozoa</taxon>
        <taxon>Arthropoda</taxon>
        <taxon>Hexapoda</taxon>
        <taxon>Insecta</taxon>
        <taxon>Pterygota</taxon>
        <taxon>Neoptera</taxon>
        <taxon>Endopterygota</taxon>
        <taxon>Hymenoptera</taxon>
        <taxon>Apocrita</taxon>
        <taxon>Ichneumonoidea</taxon>
        <taxon>Braconidae</taxon>
        <taxon>Microgastrinae</taxon>
        <taxon>Cotesia</taxon>
    </lineage>
</organism>
<dbReference type="EMBL" id="JAHXZJ010000747">
    <property type="protein sequence ID" value="KAH0557590.1"/>
    <property type="molecule type" value="Genomic_DNA"/>
</dbReference>
<dbReference type="Proteomes" id="UP000826195">
    <property type="component" value="Unassembled WGS sequence"/>
</dbReference>
<dbReference type="AlphaFoldDB" id="A0AAV7IRC6"/>
<reference evidence="1 2" key="1">
    <citation type="journal article" date="2021" name="J. Hered.">
        <title>A chromosome-level genome assembly of the parasitoid wasp, Cotesia glomerata (Hymenoptera: Braconidae).</title>
        <authorList>
            <person name="Pinto B.J."/>
            <person name="Weis J.J."/>
            <person name="Gamble T."/>
            <person name="Ode P.J."/>
            <person name="Paul R."/>
            <person name="Zaspel J.M."/>
        </authorList>
    </citation>
    <scope>NUCLEOTIDE SEQUENCE [LARGE SCALE GENOMIC DNA]</scope>
    <source>
        <strain evidence="1">CgM1</strain>
    </source>
</reference>
<gene>
    <name evidence="1" type="ORF">KQX54_008650</name>
</gene>
<accession>A0AAV7IRC6</accession>
<evidence type="ECO:0000313" key="2">
    <source>
        <dbReference type="Proteomes" id="UP000826195"/>
    </source>
</evidence>
<comment type="caution">
    <text evidence="1">The sequence shown here is derived from an EMBL/GenBank/DDBJ whole genome shotgun (WGS) entry which is preliminary data.</text>
</comment>
<evidence type="ECO:0000313" key="1">
    <source>
        <dbReference type="EMBL" id="KAH0557590.1"/>
    </source>
</evidence>
<sequence length="505" mass="57458">MTLSSQEEIKELIPKAGLRVKLLKKYQEQKQLQVLNVSQTQTTVASDILLDIPASFPSTSGPVLTEEEAILLKLISAENDLAGSQHKVVLDTSEVDNSRPESVNEDPPLKKRKLSSIDYVDLQELLNDHPLGPSVISHYNAFSELDNRIQGRLCDIVILFYIRRYGMVLTEKNLEKLAQDFIKCFPNECIESYYIASESKKNSKTGKAIGAKGKLVNSYKNNCTWIREGLQWEEIGKAKAQNSVNAAIHTVTDVDDTELIDSKAWLVTNRDKENLLMHWELCYEQRRKEINSNKFKGITEIFEDWPVLKENIGCDLFFQDKSENLIIEDLKLLAQPNLGEDSIHILQAKILIFLLAPKSNKAINKSAKNNGGFWRPDAREAQADVFVHVKIAGDIEKVVRKKCKKYGKLGLHMQPFIIIVGQDLQSITSFYVRVDSVQYEVGSFLKCLEIIQKLSRIFKVSYSLASENFWYFVQGGICEITTKEDTKIPSVLDLINKLKRRKNEV</sequence>
<protein>
    <submittedName>
        <fullName evidence="1">Uncharacterized protein</fullName>
    </submittedName>
</protein>
<name>A0AAV7IRC6_COTGL</name>
<proteinExistence type="predicted"/>
<keyword evidence="2" id="KW-1185">Reference proteome</keyword>